<dbReference type="PANTHER" id="PTHR10683:SF40">
    <property type="entry name" value="FRUCTOSE-6-PHOSPHATE ALDOLASE 1-RELATED"/>
    <property type="match status" value="1"/>
</dbReference>
<dbReference type="GO" id="GO:0005975">
    <property type="term" value="P:carbohydrate metabolic process"/>
    <property type="evidence" value="ECO:0007669"/>
    <property type="project" value="InterPro"/>
</dbReference>
<reference evidence="2" key="1">
    <citation type="submission" date="2018-05" db="EMBL/GenBank/DDBJ databases">
        <authorList>
            <person name="Lanie J.A."/>
            <person name="Ng W.-L."/>
            <person name="Kazmierczak K.M."/>
            <person name="Andrzejewski T.M."/>
            <person name="Davidsen T.M."/>
            <person name="Wayne K.J."/>
            <person name="Tettelin H."/>
            <person name="Glass J.I."/>
            <person name="Rusch D."/>
            <person name="Podicherti R."/>
            <person name="Tsui H.-C.T."/>
            <person name="Winkler M.E."/>
        </authorList>
    </citation>
    <scope>NUCLEOTIDE SEQUENCE</scope>
</reference>
<sequence length="234" mass="25738">MELKVKLFADGADKEGMLEMNANPIISGFTTNPTLMKVAGVDNYKSFAKEILTHIDDKPISFEVFSDDFDEMEKQAFEIASWAPNVNVKIPITNTKAESSIDLIKHISERGVSVNVTAMMTVDQVKSVLPGLSKGPNGYVSVFAGRIADAGKDPLPVMSEVVNILEDYQNIELIWASPRELYNVVQADSIGCHIITATNNILKKLPTLGKDLEQFSLETVKMFFDDATQAGYSI</sequence>
<dbReference type="Gene3D" id="3.20.20.70">
    <property type="entry name" value="Aldolase class I"/>
    <property type="match status" value="1"/>
</dbReference>
<proteinExistence type="predicted"/>
<dbReference type="InterPro" id="IPR001585">
    <property type="entry name" value="TAL/FSA"/>
</dbReference>
<dbReference type="NCBIfam" id="TIGR02134">
    <property type="entry name" value="transald_staph"/>
    <property type="match status" value="1"/>
</dbReference>
<accession>A0A382K3V6</accession>
<keyword evidence="1" id="KW-0704">Schiff base</keyword>
<evidence type="ECO:0008006" key="3">
    <source>
        <dbReference type="Google" id="ProtNLM"/>
    </source>
</evidence>
<dbReference type="InterPro" id="IPR013785">
    <property type="entry name" value="Aldolase_TIM"/>
</dbReference>
<dbReference type="PANTHER" id="PTHR10683">
    <property type="entry name" value="TRANSALDOLASE"/>
    <property type="match status" value="1"/>
</dbReference>
<protein>
    <recommendedName>
        <fullName evidence="3">Transaldolase</fullName>
    </recommendedName>
</protein>
<dbReference type="Pfam" id="PF00923">
    <property type="entry name" value="TAL_FSA"/>
    <property type="match status" value="1"/>
</dbReference>
<dbReference type="SUPFAM" id="SSF51569">
    <property type="entry name" value="Aldolase"/>
    <property type="match status" value="1"/>
</dbReference>
<organism evidence="2">
    <name type="scientific">marine metagenome</name>
    <dbReference type="NCBI Taxonomy" id="408172"/>
    <lineage>
        <taxon>unclassified sequences</taxon>
        <taxon>metagenomes</taxon>
        <taxon>ecological metagenomes</taxon>
    </lineage>
</organism>
<dbReference type="EMBL" id="UINC01077733">
    <property type="protein sequence ID" value="SVC18122.1"/>
    <property type="molecule type" value="Genomic_DNA"/>
</dbReference>
<name>A0A382K3V6_9ZZZZ</name>
<gene>
    <name evidence="2" type="ORF">METZ01_LOCUS270976</name>
</gene>
<dbReference type="InterPro" id="IPR011861">
    <property type="entry name" value="Transald_staph-type"/>
</dbReference>
<dbReference type="AlphaFoldDB" id="A0A382K3V6"/>
<evidence type="ECO:0000256" key="1">
    <source>
        <dbReference type="ARBA" id="ARBA00023270"/>
    </source>
</evidence>
<evidence type="ECO:0000313" key="2">
    <source>
        <dbReference type="EMBL" id="SVC18122.1"/>
    </source>
</evidence>